<keyword evidence="2" id="KW-1185">Reference proteome</keyword>
<evidence type="ECO:0000313" key="1">
    <source>
        <dbReference type="EMBL" id="KAK3743876.1"/>
    </source>
</evidence>
<dbReference type="AlphaFoldDB" id="A0AAE1CXX9"/>
<dbReference type="GO" id="GO:0006644">
    <property type="term" value="P:phospholipid metabolic process"/>
    <property type="evidence" value="ECO:0007669"/>
    <property type="project" value="InterPro"/>
</dbReference>
<organism evidence="1 2">
    <name type="scientific">Elysia crispata</name>
    <name type="common">lettuce slug</name>
    <dbReference type="NCBI Taxonomy" id="231223"/>
    <lineage>
        <taxon>Eukaryota</taxon>
        <taxon>Metazoa</taxon>
        <taxon>Spiralia</taxon>
        <taxon>Lophotrochozoa</taxon>
        <taxon>Mollusca</taxon>
        <taxon>Gastropoda</taxon>
        <taxon>Heterobranchia</taxon>
        <taxon>Euthyneura</taxon>
        <taxon>Panpulmonata</taxon>
        <taxon>Sacoglossa</taxon>
        <taxon>Placobranchoidea</taxon>
        <taxon>Plakobranchidae</taxon>
        <taxon>Elysia</taxon>
    </lineage>
</organism>
<dbReference type="Gene3D" id="1.20.90.10">
    <property type="entry name" value="Phospholipase A2 domain"/>
    <property type="match status" value="1"/>
</dbReference>
<evidence type="ECO:0000313" key="2">
    <source>
        <dbReference type="Proteomes" id="UP001283361"/>
    </source>
</evidence>
<comment type="caution">
    <text evidence="1">The sequence shown here is derived from an EMBL/GenBank/DDBJ whole genome shotgun (WGS) entry which is preliminary data.</text>
</comment>
<dbReference type="SUPFAM" id="SSF48619">
    <property type="entry name" value="Phospholipase A2, PLA2"/>
    <property type="match status" value="1"/>
</dbReference>
<dbReference type="GO" id="GO:0004623">
    <property type="term" value="F:phospholipase A2 activity"/>
    <property type="evidence" value="ECO:0007669"/>
    <property type="project" value="InterPro"/>
</dbReference>
<reference evidence="1" key="1">
    <citation type="journal article" date="2023" name="G3 (Bethesda)">
        <title>A reference genome for the long-term kleptoplast-retaining sea slug Elysia crispata morphotype clarki.</title>
        <authorList>
            <person name="Eastman K.E."/>
            <person name="Pendleton A.L."/>
            <person name="Shaikh M.A."/>
            <person name="Suttiyut T."/>
            <person name="Ogas R."/>
            <person name="Tomko P."/>
            <person name="Gavelis G."/>
            <person name="Widhalm J.R."/>
            <person name="Wisecaver J.H."/>
        </authorList>
    </citation>
    <scope>NUCLEOTIDE SEQUENCE</scope>
    <source>
        <strain evidence="1">ECLA1</strain>
    </source>
</reference>
<dbReference type="GO" id="GO:0050482">
    <property type="term" value="P:arachidonate secretion"/>
    <property type="evidence" value="ECO:0007669"/>
    <property type="project" value="InterPro"/>
</dbReference>
<dbReference type="EMBL" id="JAWDGP010006294">
    <property type="protein sequence ID" value="KAK3743876.1"/>
    <property type="molecule type" value="Genomic_DNA"/>
</dbReference>
<accession>A0AAE1CXX9</accession>
<gene>
    <name evidence="1" type="ORF">RRG08_048504</name>
</gene>
<sequence>MPSLRSDVGCENQVWYFKLTYQSIEQELKVVRDWKLGPPVCKSRLEVRTPVCASSRIAYQNNECHILELPGTCRIYNPDANGCSSPFNLDFPFKKEFTPSCNRHDMCYGCAVAYGLTKADCDAGLLLDTIKTCKEISIQDVQDTENRDQGVENEIDSTETSNTKLEKHRKACNRINAKIGEEHKLDCSRNNVKYLECAAMADSVYAAVTVFGASHFEKVPLSYCDRGFIYYCLPKRS</sequence>
<dbReference type="Proteomes" id="UP001283361">
    <property type="component" value="Unassembled WGS sequence"/>
</dbReference>
<proteinExistence type="predicted"/>
<dbReference type="InterPro" id="IPR036444">
    <property type="entry name" value="PLipase_A2_dom_sf"/>
</dbReference>
<protein>
    <submittedName>
        <fullName evidence="1">Uncharacterized protein</fullName>
    </submittedName>
</protein>
<name>A0AAE1CXX9_9GAST</name>